<evidence type="ECO:0000259" key="2">
    <source>
        <dbReference type="PROSITE" id="PS50097"/>
    </source>
</evidence>
<feature type="region of interest" description="Disordered" evidence="1">
    <location>
        <begin position="1"/>
        <end position="99"/>
    </location>
</feature>
<dbReference type="PROSITE" id="PS50097">
    <property type="entry name" value="BTB"/>
    <property type="match status" value="1"/>
</dbReference>
<feature type="compositionally biased region" description="Polar residues" evidence="1">
    <location>
        <begin position="64"/>
        <end position="75"/>
    </location>
</feature>
<feature type="compositionally biased region" description="Basic residues" evidence="1">
    <location>
        <begin position="1"/>
        <end position="11"/>
    </location>
</feature>
<dbReference type="GO" id="GO:0000712">
    <property type="term" value="P:resolution of meiotic recombination intermediates"/>
    <property type="evidence" value="ECO:0007669"/>
    <property type="project" value="TreeGrafter"/>
</dbReference>
<keyword evidence="3" id="KW-0255">Endonuclease</keyword>
<protein>
    <submittedName>
        <fullName evidence="3">Structure-specific endonuclease subunit SLX4</fullName>
    </submittedName>
</protein>
<sequence>MNKLNKYKKPPAIKLPAPPKKPVSTTSKKIFEVSSDSEDDDFQKPRSKEFAAPARQRKNKSDEQNNIQIHITNPKQIKGSDGVGKSRKEKNQSKSITSTSTTITSEYIYVPDDKKIYIPDKNKIPEDDILESPVGQSKKRSCKAESPIRNTNNGKKDNKVHATEENYQEGNIDADLESMSTKVAHRPEAVCPFCWKHLTDKLAGSVHIKACAKNLPLNQIFEALQLQEKQIKEWEGLGIAYPGFHGGPSSSAAVGSRRGGCANSRTGNKASRPTRRKKQDPELELAIALSESLHEEVERRKQNENAFIVENDLQGEIEIRPVIQIPNIMVQQTKSKPSKPVRRGKRGNLALLPLCTATDSDKKSEIEKRLGTILDESEANCNKHEDFNVRENPSHGLLQLSKRLEKYKIKTSPLWSLASSASSSFDSPRTYSISAVSDAKSRLLAELGNSVQTDLGSLKKVHTTSSPESTRPNCVVPEVKIVSNSSRLQNNKCEITPPKVITVDAPNLNNNCKSSSSTPLLSKLSNDLLQIFVNKEMTDLTVYGREEKPIKAHKLIIMARCRKLYSEIVQENTSNGKTVRDIISLTCFSHLAVKAFVKFLYCGKLKPLEGQDFLDVLELGSRYGIQLTEVVVTTSTTSTAANTTTTNSAKSGILVEDKHRSTPQLVTPPTHHNLPISKCTTRESVDLDKQHCVELMCSTSINKPPNLQLRESCNRNRSVRSNMSLDLFLDEEDALKTETNLLGPKNDKSMQQQNIQECTLGNQNDKDDDDDDNEDAGSRDMFEDLEDFEEEYISELKINNEDQQNPVSTKHKNSDADDDNSKIIIDDELNPVIDSQHRVLLSPKHYKSPQDLASLFPPCYNFTTSQVAGYIDFISSLNRDESQANKKHKLIDIEEIDDDNVVLNIYSDSSRVVNLDQSKKTFKKLKKDSSSSSFQREIMTLHESHVATTLSECNNSFQLSPLNSYRDPCVFPEQYGQSPSCVDRVEPVKENIIEDDPFGNDDDDCFLNLPSVLLQNHSPLPPCPSPISNKKNKSAVPQSDLVPIPSRSNTDTFSQNLELNCQNPFNGKGKAGKSNNGRKNQRQKRALSQEPTPTRKVTQSTPNKRPSAQQKGNMNYSTIDTPILKKELKRYGLKPMPRSKAKLILRHIDEQIQQR</sequence>
<dbReference type="Pfam" id="PF00651">
    <property type="entry name" value="BTB"/>
    <property type="match status" value="1"/>
</dbReference>
<organism evidence="3 4">
    <name type="scientific">Folsomia candida</name>
    <name type="common">Springtail</name>
    <dbReference type="NCBI Taxonomy" id="158441"/>
    <lineage>
        <taxon>Eukaryota</taxon>
        <taxon>Metazoa</taxon>
        <taxon>Ecdysozoa</taxon>
        <taxon>Arthropoda</taxon>
        <taxon>Hexapoda</taxon>
        <taxon>Collembola</taxon>
        <taxon>Entomobryomorpha</taxon>
        <taxon>Isotomoidea</taxon>
        <taxon>Isotomidae</taxon>
        <taxon>Proisotominae</taxon>
        <taxon>Folsomia</taxon>
    </lineage>
</organism>
<evidence type="ECO:0000313" key="4">
    <source>
        <dbReference type="Proteomes" id="UP000198287"/>
    </source>
</evidence>
<dbReference type="CDD" id="cd22999">
    <property type="entry name" value="SAP_SLX4"/>
    <property type="match status" value="1"/>
</dbReference>
<name>A0A226EJU9_FOLCA</name>
<feature type="region of interest" description="Disordered" evidence="1">
    <location>
        <begin position="125"/>
        <end position="161"/>
    </location>
</feature>
<feature type="compositionally biased region" description="Polar residues" evidence="1">
    <location>
        <begin position="1046"/>
        <end position="1065"/>
    </location>
</feature>
<feature type="compositionally biased region" description="Low complexity" evidence="1">
    <location>
        <begin position="248"/>
        <end position="260"/>
    </location>
</feature>
<keyword evidence="3" id="KW-0540">Nuclease</keyword>
<feature type="compositionally biased region" description="Low complexity" evidence="1">
    <location>
        <begin position="1066"/>
        <end position="1078"/>
    </location>
</feature>
<reference evidence="3 4" key="1">
    <citation type="submission" date="2015-12" db="EMBL/GenBank/DDBJ databases">
        <title>The genome of Folsomia candida.</title>
        <authorList>
            <person name="Faddeeva A."/>
            <person name="Derks M.F."/>
            <person name="Anvar Y."/>
            <person name="Smit S."/>
            <person name="Van Straalen N."/>
            <person name="Roelofs D."/>
        </authorList>
    </citation>
    <scope>NUCLEOTIDE SEQUENCE [LARGE SCALE GENOMIC DNA]</scope>
    <source>
        <strain evidence="3 4">VU population</strain>
        <tissue evidence="3">Whole body</tissue>
    </source>
</reference>
<dbReference type="InterPro" id="IPR011333">
    <property type="entry name" value="SKP1/BTB/POZ_sf"/>
</dbReference>
<evidence type="ECO:0000256" key="1">
    <source>
        <dbReference type="SAM" id="MobiDB-lite"/>
    </source>
</evidence>
<keyword evidence="4" id="KW-1185">Reference proteome</keyword>
<accession>A0A226EJU9</accession>
<dbReference type="GO" id="GO:0004519">
    <property type="term" value="F:endonuclease activity"/>
    <property type="evidence" value="ECO:0007669"/>
    <property type="project" value="UniProtKB-KW"/>
</dbReference>
<dbReference type="Proteomes" id="UP000198287">
    <property type="component" value="Unassembled WGS sequence"/>
</dbReference>
<comment type="caution">
    <text evidence="3">The sequence shown here is derived from an EMBL/GenBank/DDBJ whole genome shotgun (WGS) entry which is preliminary data.</text>
</comment>
<dbReference type="InterPro" id="IPR000210">
    <property type="entry name" value="BTB/POZ_dom"/>
</dbReference>
<dbReference type="AlphaFoldDB" id="A0A226EJU9"/>
<proteinExistence type="predicted"/>
<gene>
    <name evidence="3" type="ORF">Fcan01_07235</name>
</gene>
<feature type="compositionally biased region" description="Polar residues" evidence="1">
    <location>
        <begin position="1089"/>
        <end position="1120"/>
    </location>
</feature>
<feature type="region of interest" description="Disordered" evidence="1">
    <location>
        <begin position="758"/>
        <end position="778"/>
    </location>
</feature>
<dbReference type="PANTHER" id="PTHR21541:SF3">
    <property type="entry name" value="STRUCTURE-SPECIFIC ENDONUCLEASE SUBUNIT SLX4"/>
    <property type="match status" value="1"/>
</dbReference>
<dbReference type="SUPFAM" id="SSF54695">
    <property type="entry name" value="POZ domain"/>
    <property type="match status" value="1"/>
</dbReference>
<feature type="region of interest" description="Disordered" evidence="1">
    <location>
        <begin position="248"/>
        <end position="281"/>
    </location>
</feature>
<dbReference type="GO" id="GO:0033557">
    <property type="term" value="C:Slx1-Slx4 complex"/>
    <property type="evidence" value="ECO:0007669"/>
    <property type="project" value="TreeGrafter"/>
</dbReference>
<evidence type="ECO:0000313" key="3">
    <source>
        <dbReference type="EMBL" id="OXA57983.1"/>
    </source>
</evidence>
<dbReference type="STRING" id="158441.A0A226EJU9"/>
<dbReference type="EMBL" id="LNIX01000003">
    <property type="protein sequence ID" value="OXA57983.1"/>
    <property type="molecule type" value="Genomic_DNA"/>
</dbReference>
<dbReference type="PANTHER" id="PTHR21541">
    <property type="entry name" value="BTB POZ DOMAIN CONTAINING 12"/>
    <property type="match status" value="1"/>
</dbReference>
<feature type="compositionally biased region" description="Acidic residues" evidence="1">
    <location>
        <begin position="766"/>
        <end position="775"/>
    </location>
</feature>
<dbReference type="Gene3D" id="3.30.710.10">
    <property type="entry name" value="Potassium Channel Kv1.1, Chain A"/>
    <property type="match status" value="1"/>
</dbReference>
<dbReference type="OrthoDB" id="1931232at2759"/>
<feature type="domain" description="BTB" evidence="2">
    <location>
        <begin position="538"/>
        <end position="609"/>
    </location>
</feature>
<feature type="region of interest" description="Disordered" evidence="1">
    <location>
        <begin position="1020"/>
        <end position="1120"/>
    </location>
</feature>
<keyword evidence="3" id="KW-0378">Hydrolase</keyword>
<feature type="region of interest" description="Disordered" evidence="1">
    <location>
        <begin position="797"/>
        <end position="820"/>
    </location>
</feature>